<comment type="pathway">
    <text evidence="2">Alkene biosynthesis; ethylene biosynthesis via 2-oxoglutarate.</text>
</comment>
<dbReference type="Pfam" id="PF03171">
    <property type="entry name" value="2OG-FeII_Oxy"/>
    <property type="match status" value="1"/>
</dbReference>
<name>A0ABT0LBS3_9GAMM</name>
<feature type="domain" description="Fe2OG dioxygenase" evidence="12">
    <location>
        <begin position="201"/>
        <end position="303"/>
    </location>
</feature>
<evidence type="ECO:0000256" key="2">
    <source>
        <dbReference type="ARBA" id="ARBA00004767"/>
    </source>
</evidence>
<dbReference type="InterPro" id="IPR005123">
    <property type="entry name" value="Oxoglu/Fe-dep_dioxygenase_dom"/>
</dbReference>
<proteinExistence type="inferred from homology"/>
<evidence type="ECO:0000256" key="5">
    <source>
        <dbReference type="ARBA" id="ARBA00019045"/>
    </source>
</evidence>
<dbReference type="InterPro" id="IPR044861">
    <property type="entry name" value="IPNS-like_FE2OG_OXY"/>
</dbReference>
<accession>A0ABT0LBS3</accession>
<evidence type="ECO:0000259" key="12">
    <source>
        <dbReference type="PROSITE" id="PS51471"/>
    </source>
</evidence>
<dbReference type="InterPro" id="IPR026992">
    <property type="entry name" value="DIOX_N"/>
</dbReference>
<dbReference type="PRINTS" id="PR00682">
    <property type="entry name" value="IPNSYNTHASE"/>
</dbReference>
<reference evidence="13 14" key="1">
    <citation type="submission" date="2022-01" db="EMBL/GenBank/DDBJ databases">
        <title>Whole genome-based taxonomy of the Shewanellaceae.</title>
        <authorList>
            <person name="Martin-Rodriguez A.J."/>
        </authorList>
    </citation>
    <scope>NUCLEOTIDE SEQUENCE [LARGE SCALE GENOMIC DNA]</scope>
    <source>
        <strain evidence="13 14">DSM 17177</strain>
    </source>
</reference>
<evidence type="ECO:0000256" key="4">
    <source>
        <dbReference type="ARBA" id="ARBA00012531"/>
    </source>
</evidence>
<dbReference type="SUPFAM" id="SSF51197">
    <property type="entry name" value="Clavaminate synthase-like"/>
    <property type="match status" value="1"/>
</dbReference>
<dbReference type="EC" id="1.14.20.7" evidence="3"/>
<evidence type="ECO:0000256" key="6">
    <source>
        <dbReference type="ARBA" id="ARBA00022666"/>
    </source>
</evidence>
<keyword evidence="11" id="KW-0479">Metal-binding</keyword>
<dbReference type="PROSITE" id="PS51471">
    <property type="entry name" value="FE2OG_OXY"/>
    <property type="match status" value="1"/>
</dbReference>
<dbReference type="EMBL" id="JAKIKS010000040">
    <property type="protein sequence ID" value="MCL1125147.1"/>
    <property type="molecule type" value="Genomic_DNA"/>
</dbReference>
<evidence type="ECO:0000313" key="14">
    <source>
        <dbReference type="Proteomes" id="UP001203423"/>
    </source>
</evidence>
<evidence type="ECO:0000256" key="9">
    <source>
        <dbReference type="ARBA" id="ARBA00047725"/>
    </source>
</evidence>
<evidence type="ECO:0000313" key="13">
    <source>
        <dbReference type="EMBL" id="MCL1125147.1"/>
    </source>
</evidence>
<keyword evidence="11" id="KW-0408">Iron</keyword>
<dbReference type="Proteomes" id="UP001203423">
    <property type="component" value="Unassembled WGS sequence"/>
</dbReference>
<evidence type="ECO:0000256" key="7">
    <source>
        <dbReference type="ARBA" id="ARBA00031011"/>
    </source>
</evidence>
<dbReference type="PANTHER" id="PTHR47990">
    <property type="entry name" value="2-OXOGLUTARATE (2OG) AND FE(II)-DEPENDENT OXYGENASE SUPERFAMILY PROTEIN-RELATED"/>
    <property type="match status" value="1"/>
</dbReference>
<dbReference type="InterPro" id="IPR027443">
    <property type="entry name" value="IPNS-like_sf"/>
</dbReference>
<evidence type="ECO:0000256" key="11">
    <source>
        <dbReference type="RuleBase" id="RU003682"/>
    </source>
</evidence>
<comment type="catalytic activity">
    <reaction evidence="9">
        <text>2-oxoglutarate + O2 + 2 H(+) = ethene + 3 CO2 + H2O</text>
        <dbReference type="Rhea" id="RHEA:31523"/>
        <dbReference type="ChEBI" id="CHEBI:15377"/>
        <dbReference type="ChEBI" id="CHEBI:15378"/>
        <dbReference type="ChEBI" id="CHEBI:15379"/>
        <dbReference type="ChEBI" id="CHEBI:16526"/>
        <dbReference type="ChEBI" id="CHEBI:16810"/>
        <dbReference type="ChEBI" id="CHEBI:18153"/>
        <dbReference type="EC" id="1.13.12.19"/>
    </reaction>
</comment>
<evidence type="ECO:0000256" key="1">
    <source>
        <dbReference type="ARBA" id="ARBA00001954"/>
    </source>
</evidence>
<dbReference type="Gene3D" id="2.60.120.330">
    <property type="entry name" value="B-lactam Antibiotic, Isopenicillin N Synthase, Chain"/>
    <property type="match status" value="1"/>
</dbReference>
<comment type="similarity">
    <text evidence="11">Belongs to the iron/ascorbate-dependent oxidoreductase family.</text>
</comment>
<dbReference type="EC" id="1.13.12.19" evidence="4"/>
<comment type="caution">
    <text evidence="13">The sequence shown here is derived from an EMBL/GenBank/DDBJ whole genome shotgun (WGS) entry which is preliminary data.</text>
</comment>
<comment type="catalytic activity">
    <reaction evidence="10">
        <text>L-arginine + 2-oxoglutarate + O2 = guanidine + L-glutamate 5-semialdehyde + succinate + CO2</text>
        <dbReference type="Rhea" id="RHEA:31535"/>
        <dbReference type="ChEBI" id="CHEBI:15379"/>
        <dbReference type="ChEBI" id="CHEBI:16526"/>
        <dbReference type="ChEBI" id="CHEBI:16810"/>
        <dbReference type="ChEBI" id="CHEBI:30031"/>
        <dbReference type="ChEBI" id="CHEBI:30087"/>
        <dbReference type="ChEBI" id="CHEBI:32682"/>
        <dbReference type="ChEBI" id="CHEBI:58066"/>
        <dbReference type="EC" id="1.14.20.7"/>
    </reaction>
</comment>
<gene>
    <name evidence="13" type="ORF">L2764_11850</name>
</gene>
<dbReference type="Pfam" id="PF14226">
    <property type="entry name" value="DIOX_N"/>
    <property type="match status" value="1"/>
</dbReference>
<evidence type="ECO:0000256" key="8">
    <source>
        <dbReference type="ARBA" id="ARBA00031282"/>
    </source>
</evidence>
<protein>
    <recommendedName>
        <fullName evidence="5">2-oxoglutarate-dependent ethylene/succinate-forming enzyme</fullName>
        <ecNumber evidence="4">1.13.12.19</ecNumber>
        <ecNumber evidence="3">1.14.20.7</ecNumber>
    </recommendedName>
    <alternativeName>
        <fullName evidence="7">2-oxoglutarate dioxygenase (ethylene-forming)</fullName>
    </alternativeName>
    <alternativeName>
        <fullName evidence="8">2-oxoglutarate/L-arginine monooxygenase/decarboxylase (succinate-forming)</fullName>
    </alternativeName>
</protein>
<sequence length="345" mass="39309">MKKEIKTDIHLEYFDSMNWYNESSAPKNVPIIDLKGFNFDSKNNDIEKIKATIIECLKNGSGFFYIKNFGIEEAYLSEFLRVTGELFQMPKNEKEKLICPTLPLRGYTETNKENTALAINSGDSPDICMKYTWTQNNIYPNIDFKNNWDLYMDKTRSISRKLLELIRSALGEDEKNNQLWNNVINGEGMVRHLYYPDIPSNSEDPLNHNLSTNETPLRMGNHSDIGSITLLYQTPCPNGFVSLEAEIDDGFVGIPAIRNTMVVNIGDTLSIITGGEIKATKHRVLQSNHQGSERTATALFYFPSSDFDLKKIDKTEYQGLIGKINPNTFSDFLNSMSENYCNKNL</sequence>
<keyword evidence="11" id="KW-0560">Oxidoreductase</keyword>
<evidence type="ECO:0000256" key="10">
    <source>
        <dbReference type="ARBA" id="ARBA00049359"/>
    </source>
</evidence>
<organism evidence="13 14">
    <name type="scientific">Shewanella surugensis</name>
    <dbReference type="NCBI Taxonomy" id="212020"/>
    <lineage>
        <taxon>Bacteria</taxon>
        <taxon>Pseudomonadati</taxon>
        <taxon>Pseudomonadota</taxon>
        <taxon>Gammaproteobacteria</taxon>
        <taxon>Alteromonadales</taxon>
        <taxon>Shewanellaceae</taxon>
        <taxon>Shewanella</taxon>
    </lineage>
</organism>
<keyword evidence="14" id="KW-1185">Reference proteome</keyword>
<dbReference type="RefSeq" id="WP_248940437.1">
    <property type="nucleotide sequence ID" value="NZ_JAKIKS010000040.1"/>
</dbReference>
<dbReference type="InterPro" id="IPR050231">
    <property type="entry name" value="Iron_ascorbate_oxido_reductase"/>
</dbReference>
<evidence type="ECO:0000256" key="3">
    <source>
        <dbReference type="ARBA" id="ARBA00012293"/>
    </source>
</evidence>
<keyword evidence="6" id="KW-0266">Ethylene biosynthesis</keyword>
<comment type="cofactor">
    <cofactor evidence="1">
        <name>Fe(2+)</name>
        <dbReference type="ChEBI" id="CHEBI:29033"/>
    </cofactor>
</comment>